<organism evidence="14 15">
    <name type="scientific">Vagococcus lutrae</name>
    <dbReference type="NCBI Taxonomy" id="81947"/>
    <lineage>
        <taxon>Bacteria</taxon>
        <taxon>Bacillati</taxon>
        <taxon>Bacillota</taxon>
        <taxon>Bacilli</taxon>
        <taxon>Lactobacillales</taxon>
        <taxon>Enterococcaceae</taxon>
        <taxon>Vagococcus</taxon>
    </lineage>
</organism>
<dbReference type="NCBIfam" id="NF001399">
    <property type="entry name" value="PRK00283.1"/>
    <property type="match status" value="1"/>
</dbReference>
<keyword evidence="4 10" id="KW-0132">Cell division</keyword>
<dbReference type="SUPFAM" id="SSF56349">
    <property type="entry name" value="DNA breaking-rejoining enzymes"/>
    <property type="match status" value="1"/>
</dbReference>
<dbReference type="InterPro" id="IPR013762">
    <property type="entry name" value="Integrase-like_cat_sf"/>
</dbReference>
<dbReference type="PROSITE" id="PS51900">
    <property type="entry name" value="CB"/>
    <property type="match status" value="1"/>
</dbReference>
<accession>A0AAE9XDT4</accession>
<dbReference type="Gene3D" id="1.10.443.10">
    <property type="entry name" value="Intergrase catalytic core"/>
    <property type="match status" value="1"/>
</dbReference>
<keyword evidence="3 10" id="KW-0963">Cytoplasm</keyword>
<dbReference type="EMBL" id="CP116507">
    <property type="protein sequence ID" value="WCG22322.1"/>
    <property type="molecule type" value="Genomic_DNA"/>
</dbReference>
<evidence type="ECO:0000256" key="7">
    <source>
        <dbReference type="ARBA" id="ARBA00023125"/>
    </source>
</evidence>
<dbReference type="Proteomes" id="UP001179600">
    <property type="component" value="Chromosome"/>
</dbReference>
<reference evidence="14" key="1">
    <citation type="submission" date="2023-01" db="EMBL/GenBank/DDBJ databases">
        <title>Oxazolidinone resistance genes in florfenicol resistant enterococci from beef cattle and veal calves at slaughter.</title>
        <authorList>
            <person name="Biggel M."/>
        </authorList>
    </citation>
    <scope>NUCLEOTIDE SEQUENCE</scope>
    <source>
        <strain evidence="14">K204-1</strain>
    </source>
</reference>
<dbReference type="Pfam" id="PF02899">
    <property type="entry name" value="Phage_int_SAM_1"/>
    <property type="match status" value="1"/>
</dbReference>
<feature type="active site" description="O-(3'-phospho-DNA)-tyrosine intermediate" evidence="10">
    <location>
        <position position="277"/>
    </location>
</feature>
<feature type="domain" description="Tyr recombinase" evidence="12">
    <location>
        <begin position="106"/>
        <end position="290"/>
    </location>
</feature>
<dbReference type="HAMAP" id="MF_01808">
    <property type="entry name" value="Recomb_XerC_XerD"/>
    <property type="match status" value="1"/>
</dbReference>
<dbReference type="InterPro" id="IPR011931">
    <property type="entry name" value="Recomb_XerC"/>
</dbReference>
<dbReference type="GO" id="GO:0006313">
    <property type="term" value="P:DNA transposition"/>
    <property type="evidence" value="ECO:0007669"/>
    <property type="project" value="UniProtKB-UniRule"/>
</dbReference>
<evidence type="ECO:0000256" key="11">
    <source>
        <dbReference type="NCBIfam" id="TIGR02224"/>
    </source>
</evidence>
<comment type="subunit">
    <text evidence="10">Forms a cyclic heterotetrameric complex composed of two molecules of XerC and two molecules of XerD.</text>
</comment>
<dbReference type="CDD" id="cd00798">
    <property type="entry name" value="INT_XerDC_C"/>
    <property type="match status" value="1"/>
</dbReference>
<gene>
    <name evidence="10 14" type="primary">xerC</name>
    <name evidence="14" type="ORF">PML95_07935</name>
</gene>
<evidence type="ECO:0000256" key="10">
    <source>
        <dbReference type="HAMAP-Rule" id="MF_01808"/>
    </source>
</evidence>
<dbReference type="InterPro" id="IPR044068">
    <property type="entry name" value="CB"/>
</dbReference>
<dbReference type="RefSeq" id="WP_272163196.1">
    <property type="nucleotide sequence ID" value="NZ_CP116507.1"/>
</dbReference>
<dbReference type="Gene3D" id="1.10.150.130">
    <property type="match status" value="1"/>
</dbReference>
<evidence type="ECO:0000313" key="14">
    <source>
        <dbReference type="EMBL" id="WCG22322.1"/>
    </source>
</evidence>
<feature type="active site" evidence="10">
    <location>
        <position position="268"/>
    </location>
</feature>
<evidence type="ECO:0000256" key="8">
    <source>
        <dbReference type="ARBA" id="ARBA00023172"/>
    </source>
</evidence>
<evidence type="ECO:0000256" key="6">
    <source>
        <dbReference type="ARBA" id="ARBA00022908"/>
    </source>
</evidence>
<keyword evidence="9 10" id="KW-0131">Cell cycle</keyword>
<evidence type="ECO:0000256" key="3">
    <source>
        <dbReference type="ARBA" id="ARBA00022490"/>
    </source>
</evidence>
<dbReference type="InterPro" id="IPR023009">
    <property type="entry name" value="Tyrosine_recombinase_XerC/XerD"/>
</dbReference>
<evidence type="ECO:0000256" key="4">
    <source>
        <dbReference type="ARBA" id="ARBA00022618"/>
    </source>
</evidence>
<name>A0AAE9XDT4_9ENTE</name>
<comment type="similarity">
    <text evidence="2 10">Belongs to the 'phage' integrase family. XerC subfamily.</text>
</comment>
<dbReference type="InterPro" id="IPR010998">
    <property type="entry name" value="Integrase_recombinase_N"/>
</dbReference>
<keyword evidence="6 10" id="KW-0229">DNA integration</keyword>
<dbReference type="PROSITE" id="PS51898">
    <property type="entry name" value="TYR_RECOMBINASE"/>
    <property type="match status" value="1"/>
</dbReference>
<comment type="subcellular location">
    <subcellularLocation>
        <location evidence="1 10">Cytoplasm</location>
    </subcellularLocation>
</comment>
<dbReference type="SUPFAM" id="SSF47823">
    <property type="entry name" value="lambda integrase-like, N-terminal domain"/>
    <property type="match status" value="1"/>
</dbReference>
<comment type="function">
    <text evidence="10">Site-specific tyrosine recombinase, which acts by catalyzing the cutting and rejoining of the recombining DNA molecules. The XerC-XerD complex is essential to convert dimers of the bacterial chromosome into monomers to permit their segregation at cell division. It also contributes to the segregational stability of plasmids.</text>
</comment>
<dbReference type="GO" id="GO:0007059">
    <property type="term" value="P:chromosome segregation"/>
    <property type="evidence" value="ECO:0007669"/>
    <property type="project" value="UniProtKB-UniRule"/>
</dbReference>
<keyword evidence="5 10" id="KW-0159">Chromosome partition</keyword>
<feature type="active site" evidence="10">
    <location>
        <position position="242"/>
    </location>
</feature>
<dbReference type="InterPro" id="IPR050090">
    <property type="entry name" value="Tyrosine_recombinase_XerCD"/>
</dbReference>
<dbReference type="InterPro" id="IPR002104">
    <property type="entry name" value="Integrase_catalytic"/>
</dbReference>
<evidence type="ECO:0000256" key="5">
    <source>
        <dbReference type="ARBA" id="ARBA00022829"/>
    </source>
</evidence>
<feature type="active site" evidence="10">
    <location>
        <position position="147"/>
    </location>
</feature>
<dbReference type="Pfam" id="PF00589">
    <property type="entry name" value="Phage_integrase"/>
    <property type="match status" value="1"/>
</dbReference>
<proteinExistence type="inferred from homology"/>
<evidence type="ECO:0000259" key="12">
    <source>
        <dbReference type="PROSITE" id="PS51898"/>
    </source>
</evidence>
<evidence type="ECO:0000256" key="1">
    <source>
        <dbReference type="ARBA" id="ARBA00004496"/>
    </source>
</evidence>
<keyword evidence="7 10" id="KW-0238">DNA-binding</keyword>
<evidence type="ECO:0000256" key="9">
    <source>
        <dbReference type="ARBA" id="ARBA00023306"/>
    </source>
</evidence>
<evidence type="ECO:0000259" key="13">
    <source>
        <dbReference type="PROSITE" id="PS51900"/>
    </source>
</evidence>
<dbReference type="PANTHER" id="PTHR30349">
    <property type="entry name" value="PHAGE INTEGRASE-RELATED"/>
    <property type="match status" value="1"/>
</dbReference>
<feature type="active site" evidence="10">
    <location>
        <position position="245"/>
    </location>
</feature>
<feature type="active site" evidence="10">
    <location>
        <position position="171"/>
    </location>
</feature>
<sequence length="296" mass="34388">MEEDVISFLADLQHTRQFSEKTILAYQGDLNDYASFLSESGEPNYLNVDYQDLRIYLSYLYDKGYSRSSISRKLSSLRSFYQFLLSQNKVEENPVTYVQIRQKNQKLPRFYYEKEMTQLFDVAYAGDRPLDYRNCALLELMYATGIRVSEATGIRLSDIDTTTDILLVHGKGNKERYVPFGHYASEAVQHYINHARPQLMKKAEHSYLFVNAKGQPLTTNGVRYIYKELVKKTTLTSDIHPHMLRHTFATHLLNNGADMRTVQELLGHESLSSTQIYAHVTTENLQSTYRHFHPRA</sequence>
<protein>
    <recommendedName>
        <fullName evidence="10 11">Tyrosine recombinase XerC</fullName>
    </recommendedName>
</protein>
<dbReference type="GO" id="GO:0051301">
    <property type="term" value="P:cell division"/>
    <property type="evidence" value="ECO:0007669"/>
    <property type="project" value="UniProtKB-UniRule"/>
</dbReference>
<dbReference type="PANTHER" id="PTHR30349:SF77">
    <property type="entry name" value="TYROSINE RECOMBINASE XERC"/>
    <property type="match status" value="1"/>
</dbReference>
<evidence type="ECO:0000256" key="2">
    <source>
        <dbReference type="ARBA" id="ARBA00006657"/>
    </source>
</evidence>
<dbReference type="AlphaFoldDB" id="A0AAE9XDT4"/>
<evidence type="ECO:0000313" key="15">
    <source>
        <dbReference type="Proteomes" id="UP001179600"/>
    </source>
</evidence>
<dbReference type="InterPro" id="IPR011010">
    <property type="entry name" value="DNA_brk_join_enz"/>
</dbReference>
<dbReference type="NCBIfam" id="TIGR02224">
    <property type="entry name" value="recomb_XerC"/>
    <property type="match status" value="1"/>
</dbReference>
<dbReference type="GO" id="GO:0009037">
    <property type="term" value="F:tyrosine-based site-specific recombinase activity"/>
    <property type="evidence" value="ECO:0007669"/>
    <property type="project" value="UniProtKB-UniRule"/>
</dbReference>
<dbReference type="InterPro" id="IPR004107">
    <property type="entry name" value="Integrase_SAM-like_N"/>
</dbReference>
<dbReference type="GO" id="GO:0005737">
    <property type="term" value="C:cytoplasm"/>
    <property type="evidence" value="ECO:0007669"/>
    <property type="project" value="UniProtKB-SubCell"/>
</dbReference>
<keyword evidence="8 10" id="KW-0233">DNA recombination</keyword>
<feature type="domain" description="Core-binding (CB)" evidence="13">
    <location>
        <begin position="1"/>
        <end position="85"/>
    </location>
</feature>
<dbReference type="GO" id="GO:0003677">
    <property type="term" value="F:DNA binding"/>
    <property type="evidence" value="ECO:0007669"/>
    <property type="project" value="UniProtKB-UniRule"/>
</dbReference>